<dbReference type="InterPro" id="IPR029041">
    <property type="entry name" value="FAD-linked_oxidoreductase-like"/>
</dbReference>
<organism evidence="11 12">
    <name type="scientific">Geomicrobium sediminis</name>
    <dbReference type="NCBI Taxonomy" id="1347788"/>
    <lineage>
        <taxon>Bacteria</taxon>
        <taxon>Bacillati</taxon>
        <taxon>Bacillota</taxon>
        <taxon>Bacilli</taxon>
        <taxon>Bacillales</taxon>
        <taxon>Geomicrobium</taxon>
    </lineage>
</organism>
<dbReference type="GO" id="GO:0016491">
    <property type="term" value="F:oxidoreductase activity"/>
    <property type="evidence" value="ECO:0007669"/>
    <property type="project" value="UniProtKB-KW"/>
</dbReference>
<dbReference type="EMBL" id="JAFBEC010000006">
    <property type="protein sequence ID" value="MBM7633113.1"/>
    <property type="molecule type" value="Genomic_DNA"/>
</dbReference>
<reference evidence="11 12" key="1">
    <citation type="submission" date="2021-01" db="EMBL/GenBank/DDBJ databases">
        <title>Genomic Encyclopedia of Type Strains, Phase IV (KMG-IV): sequencing the most valuable type-strain genomes for metagenomic binning, comparative biology and taxonomic classification.</title>
        <authorList>
            <person name="Goeker M."/>
        </authorList>
    </citation>
    <scope>NUCLEOTIDE SEQUENCE [LARGE SCALE GENOMIC DNA]</scope>
    <source>
        <strain evidence="11 12">DSM 25540</strain>
    </source>
</reference>
<dbReference type="PIRSF" id="PIRSF000196">
    <property type="entry name" value="Pro_dehydrog"/>
    <property type="match status" value="1"/>
</dbReference>
<dbReference type="PANTHER" id="PTHR13914:SF0">
    <property type="entry name" value="PROLINE DEHYDROGENASE 1, MITOCHONDRIAL"/>
    <property type="match status" value="1"/>
</dbReference>
<dbReference type="PANTHER" id="PTHR13914">
    <property type="entry name" value="PROLINE OXIDASE"/>
    <property type="match status" value="1"/>
</dbReference>
<comment type="caution">
    <text evidence="11">The sequence shown here is derived from an EMBL/GenBank/DDBJ whole genome shotgun (WGS) entry which is preliminary data.</text>
</comment>
<dbReference type="InterPro" id="IPR015659">
    <property type="entry name" value="Proline_oxidase"/>
</dbReference>
<evidence type="ECO:0000256" key="5">
    <source>
        <dbReference type="ARBA" id="ARBA00022741"/>
    </source>
</evidence>
<evidence type="ECO:0000259" key="10">
    <source>
        <dbReference type="Pfam" id="PF01619"/>
    </source>
</evidence>
<dbReference type="RefSeq" id="WP_239575437.1">
    <property type="nucleotide sequence ID" value="NZ_JAFBEC010000006.1"/>
</dbReference>
<comment type="pathway">
    <text evidence="2">Amino-acid degradation; L-proline degradation into L-glutamate; L-glutamate from L-proline: step 1/2.</text>
</comment>
<keyword evidence="8" id="KW-0642">Proline metabolism</keyword>
<dbReference type="EC" id="1.5.5.2" evidence="3"/>
<protein>
    <recommendedName>
        <fullName evidence="3">proline dehydrogenase</fullName>
        <ecNumber evidence="3">1.5.5.2</ecNumber>
    </recommendedName>
</protein>
<dbReference type="InterPro" id="IPR002872">
    <property type="entry name" value="Proline_DH_dom"/>
</dbReference>
<dbReference type="SUPFAM" id="SSF51730">
    <property type="entry name" value="FAD-linked oxidoreductase"/>
    <property type="match status" value="1"/>
</dbReference>
<evidence type="ECO:0000313" key="11">
    <source>
        <dbReference type="EMBL" id="MBM7633113.1"/>
    </source>
</evidence>
<comment type="cofactor">
    <cofactor evidence="1">
        <name>FAD</name>
        <dbReference type="ChEBI" id="CHEBI:57692"/>
    </cofactor>
</comment>
<feature type="domain" description="Proline dehydrogenase" evidence="10">
    <location>
        <begin position="59"/>
        <end position="299"/>
    </location>
</feature>
<evidence type="ECO:0000256" key="7">
    <source>
        <dbReference type="ARBA" id="ARBA00023002"/>
    </source>
</evidence>
<evidence type="ECO:0000256" key="4">
    <source>
        <dbReference type="ARBA" id="ARBA00022630"/>
    </source>
</evidence>
<dbReference type="Proteomes" id="UP000741863">
    <property type="component" value="Unassembled WGS sequence"/>
</dbReference>
<name>A0ABS2PCH8_9BACL</name>
<sequence length="322" mass="37109">MKREMSVVELEFAKSMKSVARNLEVKEYIQHSDLLFSLFQRAAKRFVTGDTRDDALMVGEELRSKGYRISLEFIGENTTSHEACVRAKEEFLALIAACRENKFETRISFDLSHIGLLVDLEFAEENLRELAQAAEQQGIHLMISMEESSKTDDILAVYKNVAFDYTNVGVTIQAHLHRSKSDLEAILHFEGPVRIVKGAYEEPEDIHIARSDVLNERYVELVRMCVKERKAVSIASHDENILSHIQEKEYFSYEWIEAEFLYGIRPELSESLKADGAAVRIYLTYGSEWYLYLVHRIAEYPPNIYQAFTDLIQGKSDALKQY</sequence>
<evidence type="ECO:0000256" key="2">
    <source>
        <dbReference type="ARBA" id="ARBA00004739"/>
    </source>
</evidence>
<evidence type="ECO:0000256" key="9">
    <source>
        <dbReference type="ARBA" id="ARBA00048779"/>
    </source>
</evidence>
<accession>A0ABS2PCH8</accession>
<dbReference type="Gene3D" id="3.20.20.220">
    <property type="match status" value="1"/>
</dbReference>
<comment type="catalytic activity">
    <reaction evidence="9">
        <text>L-proline + a quinone = (S)-1-pyrroline-5-carboxylate + a quinol + H(+)</text>
        <dbReference type="Rhea" id="RHEA:23784"/>
        <dbReference type="ChEBI" id="CHEBI:15378"/>
        <dbReference type="ChEBI" id="CHEBI:17388"/>
        <dbReference type="ChEBI" id="CHEBI:24646"/>
        <dbReference type="ChEBI" id="CHEBI:60039"/>
        <dbReference type="ChEBI" id="CHEBI:132124"/>
        <dbReference type="EC" id="1.5.5.2"/>
    </reaction>
</comment>
<evidence type="ECO:0000256" key="6">
    <source>
        <dbReference type="ARBA" id="ARBA00022827"/>
    </source>
</evidence>
<keyword evidence="7 11" id="KW-0560">Oxidoreductase</keyword>
<dbReference type="InterPro" id="IPR008219">
    <property type="entry name" value="PRODH_bac_arc"/>
</dbReference>
<evidence type="ECO:0000313" key="12">
    <source>
        <dbReference type="Proteomes" id="UP000741863"/>
    </source>
</evidence>
<evidence type="ECO:0000256" key="8">
    <source>
        <dbReference type="ARBA" id="ARBA00023062"/>
    </source>
</evidence>
<evidence type="ECO:0000256" key="1">
    <source>
        <dbReference type="ARBA" id="ARBA00001974"/>
    </source>
</evidence>
<keyword evidence="5" id="KW-0547">Nucleotide-binding</keyword>
<proteinExistence type="predicted"/>
<dbReference type="Pfam" id="PF01619">
    <property type="entry name" value="Pro_dh"/>
    <property type="match status" value="1"/>
</dbReference>
<keyword evidence="12" id="KW-1185">Reference proteome</keyword>
<gene>
    <name evidence="11" type="ORF">JOD17_002207</name>
</gene>
<keyword evidence="6" id="KW-0274">FAD</keyword>
<keyword evidence="4" id="KW-0285">Flavoprotein</keyword>
<evidence type="ECO:0000256" key="3">
    <source>
        <dbReference type="ARBA" id="ARBA00012695"/>
    </source>
</evidence>